<sequence>MSEQKKGILFAMGAYFMWGIVPLYWKQIDHVGSMEILVGRVIWSFVFTALFILIIRQYKETISDIKILWKNKKNFILLFIASVVVSINWGIFIWAVNNNHLLQASLGYYINPLISVLFGLIFFKEKISKATTVAVLIAAVGVGYQAFLGGTIPWVSLALALSFASYGVIKKKIPLDATRGLAIETLFILPIAIISYIYLMQTTEIAFMHIDWKTNLFLIGSGIVTAIPLIFFAKGAQKIPLYLMGFIQFLSPTISLLLGIFLYKEPFTTTEFVTFLCIWLAVFIFSASKVHEARKQHIAYAKSV</sequence>
<gene>
    <name evidence="10" type="primary">rarD</name>
    <name evidence="10" type="ORF">H9632_07845</name>
</gene>
<feature type="transmembrane region" description="Helical" evidence="8">
    <location>
        <begin position="106"/>
        <end position="123"/>
    </location>
</feature>
<name>A0ABR8XM36_9BACL</name>
<evidence type="ECO:0000256" key="1">
    <source>
        <dbReference type="ARBA" id="ARBA00004651"/>
    </source>
</evidence>
<keyword evidence="7 8" id="KW-0472">Membrane</keyword>
<comment type="caution">
    <text evidence="10">The sequence shown here is derived from an EMBL/GenBank/DDBJ whole genome shotgun (WGS) entry which is preliminary data.</text>
</comment>
<feature type="transmembrane region" description="Helical" evidence="8">
    <location>
        <begin position="269"/>
        <end position="287"/>
    </location>
</feature>
<dbReference type="InterPro" id="IPR004626">
    <property type="entry name" value="RarD"/>
</dbReference>
<evidence type="ECO:0000256" key="2">
    <source>
        <dbReference type="ARBA" id="ARBA00007362"/>
    </source>
</evidence>
<dbReference type="Proteomes" id="UP000600565">
    <property type="component" value="Unassembled WGS sequence"/>
</dbReference>
<feature type="transmembrane region" description="Helical" evidence="8">
    <location>
        <begin position="130"/>
        <end position="146"/>
    </location>
</feature>
<keyword evidence="11" id="KW-1185">Reference proteome</keyword>
<feature type="transmembrane region" description="Helical" evidence="8">
    <location>
        <begin position="239"/>
        <end position="263"/>
    </location>
</feature>
<keyword evidence="6 8" id="KW-1133">Transmembrane helix</keyword>
<feature type="transmembrane region" description="Helical" evidence="8">
    <location>
        <begin position="152"/>
        <end position="169"/>
    </location>
</feature>
<dbReference type="InterPro" id="IPR000620">
    <property type="entry name" value="EamA_dom"/>
</dbReference>
<evidence type="ECO:0000259" key="9">
    <source>
        <dbReference type="Pfam" id="PF00892"/>
    </source>
</evidence>
<evidence type="ECO:0000313" key="11">
    <source>
        <dbReference type="Proteomes" id="UP000600565"/>
    </source>
</evidence>
<reference evidence="10 11" key="1">
    <citation type="submission" date="2020-08" db="EMBL/GenBank/DDBJ databases">
        <title>A Genomic Blueprint of the Chicken Gut Microbiome.</title>
        <authorList>
            <person name="Gilroy R."/>
            <person name="Ravi A."/>
            <person name="Getino M."/>
            <person name="Pursley I."/>
            <person name="Horton D.L."/>
            <person name="Alikhan N.-F."/>
            <person name="Baker D."/>
            <person name="Gharbi K."/>
            <person name="Hall N."/>
            <person name="Watson M."/>
            <person name="Adriaenssens E.M."/>
            <person name="Foster-Nyarko E."/>
            <person name="Jarju S."/>
            <person name="Secka A."/>
            <person name="Antonio M."/>
            <person name="Oren A."/>
            <person name="Chaudhuri R."/>
            <person name="La Ragione R.M."/>
            <person name="Hildebrand F."/>
            <person name="Pallen M.J."/>
        </authorList>
    </citation>
    <scope>NUCLEOTIDE SEQUENCE [LARGE SCALE GENOMIC DNA]</scope>
    <source>
        <strain evidence="10 11">Sa1YVA6</strain>
    </source>
</reference>
<evidence type="ECO:0000256" key="3">
    <source>
        <dbReference type="ARBA" id="ARBA00022448"/>
    </source>
</evidence>
<keyword evidence="3" id="KW-0813">Transport</keyword>
<keyword evidence="4" id="KW-1003">Cell membrane</keyword>
<feature type="transmembrane region" description="Helical" evidence="8">
    <location>
        <begin position="181"/>
        <end position="200"/>
    </location>
</feature>
<keyword evidence="5 8" id="KW-0812">Transmembrane</keyword>
<dbReference type="PANTHER" id="PTHR22911:SF137">
    <property type="entry name" value="SOLUTE CARRIER FAMILY 35 MEMBER G2-RELATED"/>
    <property type="match status" value="1"/>
</dbReference>
<dbReference type="NCBIfam" id="TIGR00688">
    <property type="entry name" value="rarD"/>
    <property type="match status" value="1"/>
</dbReference>
<feature type="transmembrane region" description="Helical" evidence="8">
    <location>
        <begin position="212"/>
        <end position="232"/>
    </location>
</feature>
<feature type="domain" description="EamA" evidence="9">
    <location>
        <begin position="157"/>
        <end position="286"/>
    </location>
</feature>
<organism evidence="10 11">
    <name type="scientific">Solibacillus merdavium</name>
    <dbReference type="NCBI Taxonomy" id="2762218"/>
    <lineage>
        <taxon>Bacteria</taxon>
        <taxon>Bacillati</taxon>
        <taxon>Bacillota</taxon>
        <taxon>Bacilli</taxon>
        <taxon>Bacillales</taxon>
        <taxon>Caryophanaceae</taxon>
        <taxon>Solibacillus</taxon>
    </lineage>
</organism>
<dbReference type="PANTHER" id="PTHR22911">
    <property type="entry name" value="ACYL-MALONYL CONDENSING ENZYME-RELATED"/>
    <property type="match status" value="1"/>
</dbReference>
<feature type="transmembrane region" description="Helical" evidence="8">
    <location>
        <begin position="7"/>
        <end position="25"/>
    </location>
</feature>
<proteinExistence type="inferred from homology"/>
<dbReference type="InterPro" id="IPR037185">
    <property type="entry name" value="EmrE-like"/>
</dbReference>
<evidence type="ECO:0000313" key="10">
    <source>
        <dbReference type="EMBL" id="MBD8032977.1"/>
    </source>
</evidence>
<dbReference type="RefSeq" id="WP_191703566.1">
    <property type="nucleotide sequence ID" value="NZ_JACSPW010000006.1"/>
</dbReference>
<comment type="subcellular location">
    <subcellularLocation>
        <location evidence="1">Cell membrane</location>
        <topology evidence="1">Multi-pass membrane protein</topology>
    </subcellularLocation>
</comment>
<evidence type="ECO:0000256" key="6">
    <source>
        <dbReference type="ARBA" id="ARBA00022989"/>
    </source>
</evidence>
<dbReference type="SUPFAM" id="SSF103481">
    <property type="entry name" value="Multidrug resistance efflux transporter EmrE"/>
    <property type="match status" value="2"/>
</dbReference>
<protein>
    <submittedName>
        <fullName evidence="10">EamA family transporter RarD</fullName>
    </submittedName>
</protein>
<dbReference type="EMBL" id="JACSPW010000006">
    <property type="protein sequence ID" value="MBD8032977.1"/>
    <property type="molecule type" value="Genomic_DNA"/>
</dbReference>
<comment type="similarity">
    <text evidence="2">Belongs to the EamA transporter family.</text>
</comment>
<feature type="transmembrane region" description="Helical" evidence="8">
    <location>
        <begin position="37"/>
        <end position="55"/>
    </location>
</feature>
<accession>A0ABR8XM36</accession>
<feature type="transmembrane region" description="Helical" evidence="8">
    <location>
        <begin position="75"/>
        <end position="94"/>
    </location>
</feature>
<feature type="domain" description="EamA" evidence="9">
    <location>
        <begin position="6"/>
        <end position="142"/>
    </location>
</feature>
<evidence type="ECO:0000256" key="5">
    <source>
        <dbReference type="ARBA" id="ARBA00022692"/>
    </source>
</evidence>
<evidence type="ECO:0000256" key="8">
    <source>
        <dbReference type="SAM" id="Phobius"/>
    </source>
</evidence>
<evidence type="ECO:0000256" key="7">
    <source>
        <dbReference type="ARBA" id="ARBA00023136"/>
    </source>
</evidence>
<dbReference type="Pfam" id="PF00892">
    <property type="entry name" value="EamA"/>
    <property type="match status" value="2"/>
</dbReference>
<evidence type="ECO:0000256" key="4">
    <source>
        <dbReference type="ARBA" id="ARBA00022475"/>
    </source>
</evidence>